<sequence>MVVGLIVKAGIVYAVIVATRNYGVWGSPDDTQDVYMDALEHMEPYADQARRKLKICPPRPPPQGEWSFMGIHYYNECVKAVFDVLSLVPVGLVAVFERIPFYLNAIKESIRKYQEKEKKKKEIKISKDQLDETPLVQRPKGELMPHCKDKRCAKAPLIPPGCRQKRYNDEFIYEPRPRMKAACKCKCKERKPKPCPEKRPKCPQSEESPKCRCPGTPRRDLP</sequence>
<dbReference type="AlphaFoldDB" id="B3MD74"/>
<evidence type="ECO:0000313" key="11">
    <source>
        <dbReference type="EMBL" id="EDV37407.2"/>
    </source>
</evidence>
<feature type="coiled-coil region" evidence="9">
    <location>
        <begin position="106"/>
        <end position="133"/>
    </location>
</feature>
<proteinExistence type="inferred from homology"/>
<evidence type="ECO:0000256" key="4">
    <source>
        <dbReference type="ARBA" id="ARBA00022792"/>
    </source>
</evidence>
<dbReference type="InterPro" id="IPR026769">
    <property type="entry name" value="Mic13"/>
</dbReference>
<dbReference type="PANTHER" id="PTHR31816">
    <property type="entry name" value="MICOS COMPLEX SUBUNIT MIC13"/>
    <property type="match status" value="1"/>
</dbReference>
<dbReference type="InParanoid" id="B3MD74"/>
<evidence type="ECO:0000256" key="6">
    <source>
        <dbReference type="ARBA" id="ARBA00023128"/>
    </source>
</evidence>
<dbReference type="Proteomes" id="UP000007801">
    <property type="component" value="Unassembled WGS sequence"/>
</dbReference>
<dbReference type="GeneID" id="6496272"/>
<keyword evidence="6 8" id="KW-0496">Mitochondrion</keyword>
<evidence type="ECO:0000313" key="12">
    <source>
        <dbReference type="Proteomes" id="UP000007801"/>
    </source>
</evidence>
<keyword evidence="7" id="KW-0472">Membrane</keyword>
<reference evidence="11 12" key="1">
    <citation type="journal article" date="2007" name="Nature">
        <title>Evolution of genes and genomes on the Drosophila phylogeny.</title>
        <authorList>
            <consortium name="Drosophila 12 Genomes Consortium"/>
            <person name="Clark A.G."/>
            <person name="Eisen M.B."/>
            <person name="Smith D.R."/>
            <person name="Bergman C.M."/>
            <person name="Oliver B."/>
            <person name="Markow T.A."/>
            <person name="Kaufman T.C."/>
            <person name="Kellis M."/>
            <person name="Gelbart W."/>
            <person name="Iyer V.N."/>
            <person name="Pollard D.A."/>
            <person name="Sackton T.B."/>
            <person name="Larracuente A.M."/>
            <person name="Singh N.D."/>
            <person name="Abad J.P."/>
            <person name="Abt D.N."/>
            <person name="Adryan B."/>
            <person name="Aguade M."/>
            <person name="Akashi H."/>
            <person name="Anderson W.W."/>
            <person name="Aquadro C.F."/>
            <person name="Ardell D.H."/>
            <person name="Arguello R."/>
            <person name="Artieri C.G."/>
            <person name="Barbash D.A."/>
            <person name="Barker D."/>
            <person name="Barsanti P."/>
            <person name="Batterham P."/>
            <person name="Batzoglou S."/>
            <person name="Begun D."/>
            <person name="Bhutkar A."/>
            <person name="Blanco E."/>
            <person name="Bosak S.A."/>
            <person name="Bradley R.K."/>
            <person name="Brand A.D."/>
            <person name="Brent M.R."/>
            <person name="Brooks A.N."/>
            <person name="Brown R.H."/>
            <person name="Butlin R.K."/>
            <person name="Caggese C."/>
            <person name="Calvi B.R."/>
            <person name="Bernardo de Carvalho A."/>
            <person name="Caspi A."/>
            <person name="Castrezana S."/>
            <person name="Celniker S.E."/>
            <person name="Chang J.L."/>
            <person name="Chapple C."/>
            <person name="Chatterji S."/>
            <person name="Chinwalla A."/>
            <person name="Civetta A."/>
            <person name="Clifton S.W."/>
            <person name="Comeron J.M."/>
            <person name="Costello J.C."/>
            <person name="Coyne J.A."/>
            <person name="Daub J."/>
            <person name="David R.G."/>
            <person name="Delcher A.L."/>
            <person name="Delehaunty K."/>
            <person name="Do C.B."/>
            <person name="Ebling H."/>
            <person name="Edwards K."/>
            <person name="Eickbush T."/>
            <person name="Evans J.D."/>
            <person name="Filipski A."/>
            <person name="Findeiss S."/>
            <person name="Freyhult E."/>
            <person name="Fulton L."/>
            <person name="Fulton R."/>
            <person name="Garcia A.C."/>
            <person name="Gardiner A."/>
            <person name="Garfield D.A."/>
            <person name="Garvin B.E."/>
            <person name="Gibson G."/>
            <person name="Gilbert D."/>
            <person name="Gnerre S."/>
            <person name="Godfrey J."/>
            <person name="Good R."/>
            <person name="Gotea V."/>
            <person name="Gravely B."/>
            <person name="Greenberg A.J."/>
            <person name="Griffiths-Jones S."/>
            <person name="Gross S."/>
            <person name="Guigo R."/>
            <person name="Gustafson E.A."/>
            <person name="Haerty W."/>
            <person name="Hahn M.W."/>
            <person name="Halligan D.L."/>
            <person name="Halpern A.L."/>
            <person name="Halter G.M."/>
            <person name="Han M.V."/>
            <person name="Heger A."/>
            <person name="Hillier L."/>
            <person name="Hinrichs A.S."/>
            <person name="Holmes I."/>
            <person name="Hoskins R.A."/>
            <person name="Hubisz M.J."/>
            <person name="Hultmark D."/>
            <person name="Huntley M.A."/>
            <person name="Jaffe D.B."/>
            <person name="Jagadeeshan S."/>
            <person name="Jeck W.R."/>
            <person name="Johnson J."/>
            <person name="Jones C.D."/>
            <person name="Jordan W.C."/>
            <person name="Karpen G.H."/>
            <person name="Kataoka E."/>
            <person name="Keightley P.D."/>
            <person name="Kheradpour P."/>
            <person name="Kirkness E.F."/>
            <person name="Koerich L.B."/>
            <person name="Kristiansen K."/>
            <person name="Kudrna D."/>
            <person name="Kulathinal R.J."/>
            <person name="Kumar S."/>
            <person name="Kwok R."/>
            <person name="Lander E."/>
            <person name="Langley C.H."/>
            <person name="Lapoint R."/>
            <person name="Lazzaro B.P."/>
            <person name="Lee S.J."/>
            <person name="Levesque L."/>
            <person name="Li R."/>
            <person name="Lin C.F."/>
            <person name="Lin M.F."/>
            <person name="Lindblad-Toh K."/>
            <person name="Llopart A."/>
            <person name="Long M."/>
            <person name="Low L."/>
            <person name="Lozovsky E."/>
            <person name="Lu J."/>
            <person name="Luo M."/>
            <person name="Machado C.A."/>
            <person name="Makalowski W."/>
            <person name="Marzo M."/>
            <person name="Matsuda M."/>
            <person name="Matzkin L."/>
            <person name="McAllister B."/>
            <person name="McBride C.S."/>
            <person name="McKernan B."/>
            <person name="McKernan K."/>
            <person name="Mendez-Lago M."/>
            <person name="Minx P."/>
            <person name="Mollenhauer M.U."/>
            <person name="Montooth K."/>
            <person name="Mount S.M."/>
            <person name="Mu X."/>
            <person name="Myers E."/>
            <person name="Negre B."/>
            <person name="Newfeld S."/>
            <person name="Nielsen R."/>
            <person name="Noor M.A."/>
            <person name="O'Grady P."/>
            <person name="Pachter L."/>
            <person name="Papaceit M."/>
            <person name="Parisi M.J."/>
            <person name="Parisi M."/>
            <person name="Parts L."/>
            <person name="Pedersen J.S."/>
            <person name="Pesole G."/>
            <person name="Phillippy A.M."/>
            <person name="Ponting C.P."/>
            <person name="Pop M."/>
            <person name="Porcelli D."/>
            <person name="Powell J.R."/>
            <person name="Prohaska S."/>
            <person name="Pruitt K."/>
            <person name="Puig M."/>
            <person name="Quesneville H."/>
            <person name="Ram K.R."/>
            <person name="Rand D."/>
            <person name="Rasmussen M.D."/>
            <person name="Reed L.K."/>
            <person name="Reenan R."/>
            <person name="Reily A."/>
            <person name="Remington K.A."/>
            <person name="Rieger T.T."/>
            <person name="Ritchie M.G."/>
            <person name="Robin C."/>
            <person name="Rogers Y.H."/>
            <person name="Rohde C."/>
            <person name="Rozas J."/>
            <person name="Rubenfield M.J."/>
            <person name="Ruiz A."/>
            <person name="Russo S."/>
            <person name="Salzberg S.L."/>
            <person name="Sanchez-Gracia A."/>
            <person name="Saranga D.J."/>
            <person name="Sato H."/>
            <person name="Schaeffer S.W."/>
            <person name="Schatz M.C."/>
            <person name="Schlenke T."/>
            <person name="Schwartz R."/>
            <person name="Segarra C."/>
            <person name="Singh R.S."/>
            <person name="Sirot L."/>
            <person name="Sirota M."/>
            <person name="Sisneros N.B."/>
            <person name="Smith C.D."/>
            <person name="Smith T.F."/>
            <person name="Spieth J."/>
            <person name="Stage D.E."/>
            <person name="Stark A."/>
            <person name="Stephan W."/>
            <person name="Strausberg R.L."/>
            <person name="Strempel S."/>
            <person name="Sturgill D."/>
            <person name="Sutton G."/>
            <person name="Sutton G.G."/>
            <person name="Tao W."/>
            <person name="Teichmann S."/>
            <person name="Tobari Y.N."/>
            <person name="Tomimura Y."/>
            <person name="Tsolas J.M."/>
            <person name="Valente V.L."/>
            <person name="Venter E."/>
            <person name="Venter J.C."/>
            <person name="Vicario S."/>
            <person name="Vieira F.G."/>
            <person name="Vilella A.J."/>
            <person name="Villasante A."/>
            <person name="Walenz B."/>
            <person name="Wang J."/>
            <person name="Wasserman M."/>
            <person name="Watts T."/>
            <person name="Wilson D."/>
            <person name="Wilson R.K."/>
            <person name="Wing R.A."/>
            <person name="Wolfner M.F."/>
            <person name="Wong A."/>
            <person name="Wong G.K."/>
            <person name="Wu C.I."/>
            <person name="Wu G."/>
            <person name="Yamamoto D."/>
            <person name="Yang H.P."/>
            <person name="Yang S.P."/>
            <person name="Yorke J.A."/>
            <person name="Yoshida K."/>
            <person name="Zdobnov E."/>
            <person name="Zhang P."/>
            <person name="Zhang Y."/>
            <person name="Zimin A.V."/>
            <person name="Baldwin J."/>
            <person name="Abdouelleil A."/>
            <person name="Abdulkadir J."/>
            <person name="Abebe A."/>
            <person name="Abera B."/>
            <person name="Abreu J."/>
            <person name="Acer S.C."/>
            <person name="Aftuck L."/>
            <person name="Alexander A."/>
            <person name="An P."/>
            <person name="Anderson E."/>
            <person name="Anderson S."/>
            <person name="Arachi H."/>
            <person name="Azer M."/>
            <person name="Bachantsang P."/>
            <person name="Barry A."/>
            <person name="Bayul T."/>
            <person name="Berlin A."/>
            <person name="Bessette D."/>
            <person name="Bloom T."/>
            <person name="Blye J."/>
            <person name="Boguslavskiy L."/>
            <person name="Bonnet C."/>
            <person name="Boukhgalter B."/>
            <person name="Bourzgui I."/>
            <person name="Brown A."/>
            <person name="Cahill P."/>
            <person name="Channer S."/>
            <person name="Cheshatsang Y."/>
            <person name="Chuda L."/>
            <person name="Citroen M."/>
            <person name="Collymore A."/>
            <person name="Cooke P."/>
            <person name="Costello M."/>
            <person name="D'Aco K."/>
            <person name="Daza R."/>
            <person name="De Haan G."/>
            <person name="DeGray S."/>
            <person name="DeMaso C."/>
            <person name="Dhargay N."/>
            <person name="Dooley K."/>
            <person name="Dooley E."/>
            <person name="Doricent M."/>
            <person name="Dorje P."/>
            <person name="Dorjee K."/>
            <person name="Dupes A."/>
            <person name="Elong R."/>
            <person name="Falk J."/>
            <person name="Farina A."/>
            <person name="Faro S."/>
            <person name="Ferguson D."/>
            <person name="Fisher S."/>
            <person name="Foley C.D."/>
            <person name="Franke A."/>
            <person name="Friedrich D."/>
            <person name="Gadbois L."/>
            <person name="Gearin G."/>
            <person name="Gearin C.R."/>
            <person name="Giannoukos G."/>
            <person name="Goode T."/>
            <person name="Graham J."/>
            <person name="Grandbois E."/>
            <person name="Grewal S."/>
            <person name="Gyaltsen K."/>
            <person name="Hafez N."/>
            <person name="Hagos B."/>
            <person name="Hall J."/>
            <person name="Henson C."/>
            <person name="Hollinger A."/>
            <person name="Honan T."/>
            <person name="Huard M.D."/>
            <person name="Hughes L."/>
            <person name="Hurhula B."/>
            <person name="Husby M.E."/>
            <person name="Kamat A."/>
            <person name="Kanga B."/>
            <person name="Kashin S."/>
            <person name="Khazanovich D."/>
            <person name="Kisner P."/>
            <person name="Lance K."/>
            <person name="Lara M."/>
            <person name="Lee W."/>
            <person name="Lennon N."/>
            <person name="Letendre F."/>
            <person name="LeVine R."/>
            <person name="Lipovsky A."/>
            <person name="Liu X."/>
            <person name="Liu J."/>
            <person name="Liu S."/>
            <person name="Lokyitsang T."/>
            <person name="Lokyitsang Y."/>
            <person name="Lubonja R."/>
            <person name="Lui A."/>
            <person name="MacDonald P."/>
            <person name="Magnisalis V."/>
            <person name="Maru K."/>
            <person name="Matthews C."/>
            <person name="McCusker W."/>
            <person name="McDonough S."/>
            <person name="Mehta T."/>
            <person name="Meldrim J."/>
            <person name="Meneus L."/>
            <person name="Mihai O."/>
            <person name="Mihalev A."/>
            <person name="Mihova T."/>
            <person name="Mittelman R."/>
            <person name="Mlenga V."/>
            <person name="Montmayeur A."/>
            <person name="Mulrain L."/>
            <person name="Navidi A."/>
            <person name="Naylor J."/>
            <person name="Negash T."/>
            <person name="Nguyen T."/>
            <person name="Nguyen N."/>
            <person name="Nicol R."/>
            <person name="Norbu C."/>
            <person name="Norbu N."/>
            <person name="Novod N."/>
            <person name="O'Neill B."/>
            <person name="Osman S."/>
            <person name="Markiewicz E."/>
            <person name="Oyono O.L."/>
            <person name="Patti C."/>
            <person name="Phunkhang P."/>
            <person name="Pierre F."/>
            <person name="Priest M."/>
            <person name="Raghuraman S."/>
            <person name="Rege F."/>
            <person name="Reyes R."/>
            <person name="Rise C."/>
            <person name="Rogov P."/>
            <person name="Ross K."/>
            <person name="Ryan E."/>
            <person name="Settipalli S."/>
            <person name="Shea T."/>
            <person name="Sherpa N."/>
            <person name="Shi L."/>
            <person name="Shih D."/>
            <person name="Sparrow T."/>
            <person name="Spaulding J."/>
            <person name="Stalker J."/>
            <person name="Stange-Thomann N."/>
            <person name="Stavropoulos S."/>
            <person name="Stone C."/>
            <person name="Strader C."/>
            <person name="Tesfaye S."/>
            <person name="Thomson T."/>
            <person name="Thoulutsang Y."/>
            <person name="Thoulutsang D."/>
            <person name="Topham K."/>
            <person name="Topping I."/>
            <person name="Tsamla T."/>
            <person name="Vassiliev H."/>
            <person name="Vo A."/>
            <person name="Wangchuk T."/>
            <person name="Wangdi T."/>
            <person name="Weiand M."/>
            <person name="Wilkinson J."/>
            <person name="Wilson A."/>
            <person name="Yadav S."/>
            <person name="Young G."/>
            <person name="Yu Q."/>
            <person name="Zembek L."/>
            <person name="Zhong D."/>
            <person name="Zimmer A."/>
            <person name="Zwirko Z."/>
            <person name="Jaffe D.B."/>
            <person name="Alvarez P."/>
            <person name="Brockman W."/>
            <person name="Butler J."/>
            <person name="Chin C."/>
            <person name="Gnerre S."/>
            <person name="Grabherr M."/>
            <person name="Kleber M."/>
            <person name="Mauceli E."/>
            <person name="MacCallum I."/>
        </authorList>
    </citation>
    <scope>NUCLEOTIDE SEQUENCE [LARGE SCALE GENOMIC DNA]</scope>
    <source>
        <strain evidence="12">Tucson 14024-0371.13</strain>
    </source>
</reference>
<dbReference type="GO" id="GO:0042407">
    <property type="term" value="P:cristae formation"/>
    <property type="evidence" value="ECO:0007669"/>
    <property type="project" value="TreeGrafter"/>
</dbReference>
<keyword evidence="3" id="KW-0812">Transmembrane</keyword>
<comment type="subcellular location">
    <subcellularLocation>
        <location evidence="1 8">Mitochondrion inner membrane</location>
        <topology evidence="1 8">Single-pass membrane protein</topology>
    </subcellularLocation>
</comment>
<dbReference type="HOGENOM" id="CLU_696908_0_0_1"/>
<comment type="function">
    <text evidence="8">Component of the MICOS complex, a large protein complex of the mitochondrial inner membrane that plays crucial roles in the maintenance of crista junctions, inner membrane architecture, and formation of contact sites to the outer membrane.</text>
</comment>
<accession>B3MD74</accession>
<feature type="region of interest" description="Disordered" evidence="10">
    <location>
        <begin position="189"/>
        <end position="222"/>
    </location>
</feature>
<dbReference type="FunCoup" id="B3MD74">
    <property type="interactions" value="4"/>
</dbReference>
<keyword evidence="5" id="KW-1133">Transmembrane helix</keyword>
<dbReference type="PANTHER" id="PTHR31816:SF3">
    <property type="entry name" value="MICOS COMPLEX SUBUNIT MIC13"/>
    <property type="match status" value="1"/>
</dbReference>
<keyword evidence="4 8" id="KW-0999">Mitochondrion inner membrane</keyword>
<evidence type="ECO:0000256" key="7">
    <source>
        <dbReference type="ARBA" id="ARBA00023136"/>
    </source>
</evidence>
<dbReference type="Pfam" id="PF15884">
    <property type="entry name" value="QIL1"/>
    <property type="match status" value="1"/>
</dbReference>
<evidence type="ECO:0000256" key="2">
    <source>
        <dbReference type="ARBA" id="ARBA00006771"/>
    </source>
</evidence>
<evidence type="ECO:0000256" key="3">
    <source>
        <dbReference type="ARBA" id="ARBA00022692"/>
    </source>
</evidence>
<name>B3MD74_DROAN</name>
<evidence type="ECO:0000256" key="10">
    <source>
        <dbReference type="SAM" id="MobiDB-lite"/>
    </source>
</evidence>
<keyword evidence="9" id="KW-0175">Coiled coil</keyword>
<dbReference type="KEGG" id="dan:6496272"/>
<evidence type="ECO:0000256" key="1">
    <source>
        <dbReference type="ARBA" id="ARBA00004434"/>
    </source>
</evidence>
<evidence type="ECO:0000256" key="9">
    <source>
        <dbReference type="SAM" id="Coils"/>
    </source>
</evidence>
<dbReference type="GO" id="GO:0044284">
    <property type="term" value="C:mitochondrial crista junction"/>
    <property type="evidence" value="ECO:0007669"/>
    <property type="project" value="TreeGrafter"/>
</dbReference>
<evidence type="ECO:0000256" key="5">
    <source>
        <dbReference type="ARBA" id="ARBA00022989"/>
    </source>
</evidence>
<dbReference type="OrthoDB" id="7828865at2759"/>
<comment type="similarity">
    <text evidence="2 8">Belongs to the MICOS complex subunit Mic13 family.</text>
</comment>
<dbReference type="GO" id="GO:0061617">
    <property type="term" value="C:MICOS complex"/>
    <property type="evidence" value="ECO:0007669"/>
    <property type="project" value="UniProtKB-UniRule"/>
</dbReference>
<organism evidence="11 12">
    <name type="scientific">Drosophila ananassae</name>
    <name type="common">Fruit fly</name>
    <dbReference type="NCBI Taxonomy" id="7217"/>
    <lineage>
        <taxon>Eukaryota</taxon>
        <taxon>Metazoa</taxon>
        <taxon>Ecdysozoa</taxon>
        <taxon>Arthropoda</taxon>
        <taxon>Hexapoda</taxon>
        <taxon>Insecta</taxon>
        <taxon>Pterygota</taxon>
        <taxon>Neoptera</taxon>
        <taxon>Endopterygota</taxon>
        <taxon>Diptera</taxon>
        <taxon>Brachycera</taxon>
        <taxon>Muscomorpha</taxon>
        <taxon>Ephydroidea</taxon>
        <taxon>Drosophilidae</taxon>
        <taxon>Drosophila</taxon>
        <taxon>Sophophora</taxon>
    </lineage>
</organism>
<protein>
    <recommendedName>
        <fullName evidence="8">MICOS complex subunit MIC13</fullName>
    </recommendedName>
</protein>
<evidence type="ECO:0000256" key="8">
    <source>
        <dbReference type="RuleBase" id="RU363009"/>
    </source>
</evidence>
<comment type="subunit">
    <text evidence="8">Component of the mitochondrial contact site and cristae organizing system (MICOS) complex.</text>
</comment>
<gene>
    <name evidence="11" type="primary">Dana\GF13430</name>
    <name evidence="11" type="synonym">dana_GLEANR_13444</name>
    <name evidence="11" type="ORF">GF13430</name>
</gene>
<keyword evidence="12" id="KW-1185">Reference proteome</keyword>
<dbReference type="EMBL" id="CH902619">
    <property type="protein sequence ID" value="EDV37407.2"/>
    <property type="molecule type" value="Genomic_DNA"/>
</dbReference>
<dbReference type="STRING" id="7217.B3MD74"/>